<evidence type="ECO:0000313" key="3">
    <source>
        <dbReference type="Proteomes" id="UP000198104"/>
    </source>
</evidence>
<evidence type="ECO:0000256" key="1">
    <source>
        <dbReference type="SAM" id="SignalP"/>
    </source>
</evidence>
<proteinExistence type="predicted"/>
<accession>A0A254PZF7</accession>
<sequence>MKLFSKLIFIGLCVALAVSVRAQHIGKDQISLDYKKSCAKEQVKLHAKLKDMPASAFTDYCDCTTRQLVINISPAQLKELDQDKSRPDWLKAAEQSASKACLKESPKIQV</sequence>
<keyword evidence="3" id="KW-1185">Reference proteome</keyword>
<dbReference type="Proteomes" id="UP000198104">
    <property type="component" value="Unassembled WGS sequence"/>
</dbReference>
<protein>
    <submittedName>
        <fullName evidence="2">Uncharacterized protein</fullName>
    </submittedName>
</protein>
<dbReference type="EMBL" id="NGUO01000007">
    <property type="protein sequence ID" value="OWS71943.1"/>
    <property type="molecule type" value="Genomic_DNA"/>
</dbReference>
<comment type="caution">
    <text evidence="2">The sequence shown here is derived from an EMBL/GenBank/DDBJ whole genome shotgun (WGS) entry which is preliminary data.</text>
</comment>
<evidence type="ECO:0000313" key="2">
    <source>
        <dbReference type="EMBL" id="OWS71943.1"/>
    </source>
</evidence>
<feature type="chain" id="PRO_5013146332" evidence="1">
    <location>
        <begin position="23"/>
        <end position="110"/>
    </location>
</feature>
<gene>
    <name evidence="2" type="ORF">CBI30_04530</name>
</gene>
<reference evidence="2 3" key="1">
    <citation type="submission" date="2017-05" db="EMBL/GenBank/DDBJ databases">
        <title>Polynucleobacter sp. MWH-K35W1 isolated from the permanently anoxic monimolimnion of a meromictic lake.</title>
        <authorList>
            <person name="Hahn M.W."/>
        </authorList>
    </citation>
    <scope>NUCLEOTIDE SEQUENCE [LARGE SCALE GENOMIC DNA]</scope>
    <source>
        <strain evidence="2 3">MWH-K35W1</strain>
    </source>
</reference>
<dbReference type="AlphaFoldDB" id="A0A254PZF7"/>
<name>A0A254PZF7_9BURK</name>
<dbReference type="OrthoDB" id="9133182at2"/>
<keyword evidence="1" id="KW-0732">Signal</keyword>
<feature type="signal peptide" evidence="1">
    <location>
        <begin position="1"/>
        <end position="22"/>
    </location>
</feature>
<organism evidence="2 3">
    <name type="scientific">Polynucleobacter aenigmaticus</name>
    <dbReference type="NCBI Taxonomy" id="1743164"/>
    <lineage>
        <taxon>Bacteria</taxon>
        <taxon>Pseudomonadati</taxon>
        <taxon>Pseudomonadota</taxon>
        <taxon>Betaproteobacteria</taxon>
        <taxon>Burkholderiales</taxon>
        <taxon>Burkholderiaceae</taxon>
        <taxon>Polynucleobacter</taxon>
    </lineage>
</organism>
<dbReference type="RefSeq" id="WP_088527138.1">
    <property type="nucleotide sequence ID" value="NZ_NGUO01000007.1"/>
</dbReference>